<dbReference type="eggNOG" id="COG1309">
    <property type="taxonomic scope" value="Bacteria"/>
</dbReference>
<dbReference type="Pfam" id="PF00440">
    <property type="entry name" value="TetR_N"/>
    <property type="match status" value="1"/>
</dbReference>
<evidence type="ECO:0000313" key="4">
    <source>
        <dbReference type="EMBL" id="KFX07484.1"/>
    </source>
</evidence>
<dbReference type="SUPFAM" id="SSF46689">
    <property type="entry name" value="Homeodomain-like"/>
    <property type="match status" value="1"/>
</dbReference>
<dbReference type="AlphaFoldDB" id="A0A093S3X6"/>
<name>A0A093S3X6_9GAMM</name>
<dbReference type="Proteomes" id="UP000032874">
    <property type="component" value="Unassembled WGS sequence"/>
</dbReference>
<dbReference type="InterPro" id="IPR001647">
    <property type="entry name" value="HTH_TetR"/>
</dbReference>
<evidence type="ECO:0000256" key="2">
    <source>
        <dbReference type="PROSITE-ProRule" id="PRU00335"/>
    </source>
</evidence>
<dbReference type="InterPro" id="IPR009057">
    <property type="entry name" value="Homeodomain-like_sf"/>
</dbReference>
<feature type="domain" description="HTH tetR-type" evidence="3">
    <location>
        <begin position="6"/>
        <end position="66"/>
    </location>
</feature>
<proteinExistence type="predicted"/>
<evidence type="ECO:0000313" key="5">
    <source>
        <dbReference type="Proteomes" id="UP000032874"/>
    </source>
</evidence>
<sequence length="180" mass="19905">MGRRKIIDRELLLDAAEAVVLREGAGGLTFDAVAKEANVSKGGVLYAFASKDVLIDAMLSRVVSSYDRVVEAFLAIMGDSPETRIHAYVEANRNEDAEVIARAVALMASFMRAPAFQAETNIFYNDFFAMFDTSSLAGRRLRLAFLATEGAFALRGFRFHAFSDQEWQAVHDDIIDILLT</sequence>
<dbReference type="GO" id="GO:0000976">
    <property type="term" value="F:transcription cis-regulatory region binding"/>
    <property type="evidence" value="ECO:0007669"/>
    <property type="project" value="TreeGrafter"/>
</dbReference>
<organism evidence="4 5">
    <name type="scientific">Pectobacterium betavasculorum</name>
    <dbReference type="NCBI Taxonomy" id="55207"/>
    <lineage>
        <taxon>Bacteria</taxon>
        <taxon>Pseudomonadati</taxon>
        <taxon>Pseudomonadota</taxon>
        <taxon>Gammaproteobacteria</taxon>
        <taxon>Enterobacterales</taxon>
        <taxon>Pectobacteriaceae</taxon>
        <taxon>Pectobacterium</taxon>
    </lineage>
</organism>
<reference evidence="4 5" key="1">
    <citation type="submission" date="2014-08" db="EMBL/GenBank/DDBJ databases">
        <title>Genome sequences of NCPPB Pectobacterium isolates.</title>
        <authorList>
            <person name="Glover R.H."/>
            <person name="Sapp M."/>
            <person name="Elphinstone J."/>
        </authorList>
    </citation>
    <scope>NUCLEOTIDE SEQUENCE [LARGE SCALE GENOMIC DNA]</scope>
    <source>
        <strain evidence="4 5">NCPPB 2795</strain>
    </source>
</reference>
<dbReference type="PANTHER" id="PTHR30055:SF148">
    <property type="entry name" value="TETR-FAMILY TRANSCRIPTIONAL REGULATOR"/>
    <property type="match status" value="1"/>
</dbReference>
<dbReference type="EMBL" id="JQHM01000001">
    <property type="protein sequence ID" value="KFX07484.1"/>
    <property type="molecule type" value="Genomic_DNA"/>
</dbReference>
<comment type="caution">
    <text evidence="4">The sequence shown here is derived from an EMBL/GenBank/DDBJ whole genome shotgun (WGS) entry which is preliminary data.</text>
</comment>
<dbReference type="Pfam" id="PF17937">
    <property type="entry name" value="TetR_C_28"/>
    <property type="match status" value="1"/>
</dbReference>
<keyword evidence="1 2" id="KW-0238">DNA-binding</keyword>
<dbReference type="Gene3D" id="1.10.357.10">
    <property type="entry name" value="Tetracycline Repressor, domain 2"/>
    <property type="match status" value="1"/>
</dbReference>
<evidence type="ECO:0000256" key="1">
    <source>
        <dbReference type="ARBA" id="ARBA00023125"/>
    </source>
</evidence>
<dbReference type="PROSITE" id="PS50977">
    <property type="entry name" value="HTH_TETR_2"/>
    <property type="match status" value="1"/>
</dbReference>
<gene>
    <name evidence="4" type="ORF">KP22_05180</name>
</gene>
<evidence type="ECO:0000259" key="3">
    <source>
        <dbReference type="PROSITE" id="PS50977"/>
    </source>
</evidence>
<accession>A0A093S3X6</accession>
<dbReference type="RefSeq" id="WP_039322816.1">
    <property type="nucleotide sequence ID" value="NZ_JQHM01000001.1"/>
</dbReference>
<dbReference type="InterPro" id="IPR050109">
    <property type="entry name" value="HTH-type_TetR-like_transc_reg"/>
</dbReference>
<feature type="DNA-binding region" description="H-T-H motif" evidence="2">
    <location>
        <begin position="29"/>
        <end position="48"/>
    </location>
</feature>
<dbReference type="PANTHER" id="PTHR30055">
    <property type="entry name" value="HTH-TYPE TRANSCRIPTIONAL REGULATOR RUTR"/>
    <property type="match status" value="1"/>
</dbReference>
<dbReference type="InterPro" id="IPR041479">
    <property type="entry name" value="TetR_CgmR_C"/>
</dbReference>
<protein>
    <recommendedName>
        <fullName evidence="3">HTH tetR-type domain-containing protein</fullName>
    </recommendedName>
</protein>
<dbReference type="STRING" id="55207.KP22_05180"/>
<dbReference type="GO" id="GO:0003700">
    <property type="term" value="F:DNA-binding transcription factor activity"/>
    <property type="evidence" value="ECO:0007669"/>
    <property type="project" value="TreeGrafter"/>
</dbReference>